<organism evidence="1">
    <name type="scientific">Siphoviridae sp. ctVzN31</name>
    <dbReference type="NCBI Taxonomy" id="2825534"/>
    <lineage>
        <taxon>Viruses</taxon>
        <taxon>Duplodnaviria</taxon>
        <taxon>Heunggongvirae</taxon>
        <taxon>Uroviricota</taxon>
        <taxon>Caudoviricetes</taxon>
    </lineage>
</organism>
<reference evidence="1" key="1">
    <citation type="journal article" date="2021" name="Proc. Natl. Acad. Sci. U.S.A.">
        <title>A Catalog of Tens of Thousands of Viruses from Human Metagenomes Reveals Hidden Associations with Chronic Diseases.</title>
        <authorList>
            <person name="Tisza M.J."/>
            <person name="Buck C.B."/>
        </authorList>
    </citation>
    <scope>NUCLEOTIDE SEQUENCE</scope>
    <source>
        <strain evidence="1">CtVzN31</strain>
    </source>
</reference>
<sequence>MQIRGGESRPEIFGGIMKELTLNTGEIEYRLNDKCTVRFNPTDPAFADRIYSALDELSRKQESKNPDNMSTRETFDYLRKLDAEMRETIDGCFDTPVCEPLFGKMSVYASAEGMPLWMNLMLAIIDEFDDGIKREKAFHSEKLAKYTKKYSR</sequence>
<proteinExistence type="predicted"/>
<name>A0A8S5NX80_9CAUD</name>
<dbReference type="EMBL" id="BK015273">
    <property type="protein sequence ID" value="DAD99031.1"/>
    <property type="molecule type" value="Genomic_DNA"/>
</dbReference>
<evidence type="ECO:0000313" key="1">
    <source>
        <dbReference type="EMBL" id="DAD99031.1"/>
    </source>
</evidence>
<protein>
    <submittedName>
        <fullName evidence="1">Tail assembly chaperone</fullName>
    </submittedName>
</protein>
<accession>A0A8S5NX80</accession>